<dbReference type="Pfam" id="PF03929">
    <property type="entry name" value="PepSY_TM"/>
    <property type="match status" value="1"/>
</dbReference>
<protein>
    <submittedName>
        <fullName evidence="2">PepSY domain-containing protein</fullName>
    </submittedName>
</protein>
<dbReference type="PANTHER" id="PTHR34219">
    <property type="entry name" value="IRON-REGULATED INNER MEMBRANE PROTEIN-RELATED"/>
    <property type="match status" value="1"/>
</dbReference>
<dbReference type="RefSeq" id="WP_185779909.1">
    <property type="nucleotide sequence ID" value="NZ_JACJUU010000007.1"/>
</dbReference>
<dbReference type="EMBL" id="JACJUU010000007">
    <property type="protein sequence ID" value="MBC2770215.1"/>
    <property type="molecule type" value="Genomic_DNA"/>
</dbReference>
<feature type="transmembrane region" description="Helical" evidence="1">
    <location>
        <begin position="12"/>
        <end position="37"/>
    </location>
</feature>
<dbReference type="PANTHER" id="PTHR34219:SF3">
    <property type="entry name" value="BLL7967 PROTEIN"/>
    <property type="match status" value="1"/>
</dbReference>
<comment type="caution">
    <text evidence="2">The sequence shown here is derived from an EMBL/GenBank/DDBJ whole genome shotgun (WGS) entry which is preliminary data.</text>
</comment>
<feature type="transmembrane region" description="Helical" evidence="1">
    <location>
        <begin position="342"/>
        <end position="364"/>
    </location>
</feature>
<keyword evidence="1" id="KW-1133">Transmembrane helix</keyword>
<dbReference type="Proteomes" id="UP000545386">
    <property type="component" value="Unassembled WGS sequence"/>
</dbReference>
<feature type="transmembrane region" description="Helical" evidence="1">
    <location>
        <begin position="196"/>
        <end position="217"/>
    </location>
</feature>
<accession>A0A842HTS6</accession>
<evidence type="ECO:0000256" key="1">
    <source>
        <dbReference type="SAM" id="Phobius"/>
    </source>
</evidence>
<gene>
    <name evidence="2" type="ORF">GTU67_09865</name>
</gene>
<evidence type="ECO:0000313" key="3">
    <source>
        <dbReference type="Proteomes" id="UP000545386"/>
    </source>
</evidence>
<organism evidence="2 3">
    <name type="scientific">Pusillimonas minor</name>
    <dbReference type="NCBI Taxonomy" id="2697024"/>
    <lineage>
        <taxon>Bacteria</taxon>
        <taxon>Pseudomonadati</taxon>
        <taxon>Pseudomonadota</taxon>
        <taxon>Betaproteobacteria</taxon>
        <taxon>Burkholderiales</taxon>
        <taxon>Alcaligenaceae</taxon>
        <taxon>Pusillimonas</taxon>
    </lineage>
</organism>
<keyword evidence="1" id="KW-0472">Membrane</keyword>
<keyword evidence="1" id="KW-0812">Transmembrane</keyword>
<sequence>MTAARSLKAWYWLHKWTSLICTAFLLVICITGMPLIFHEEIEHWLQEGKPYAVVPEGTARVSMDSVLATARQTYPGEDVEYVYMDDAEPGIWVGMSPADNLDPKQHHYMRFDAHTGELLHDGPTQFEEQFTFMGLMYALHVDLFAGLPGQLFLGAMGLLFVIAIISGVVLYAPFMKKLSFGTVRKERSTRLKWLDLHNLLGAVTLVWATVVGVTGVINELSQPLFSLWQSTEVAALTAQYQNDPPVTQVVSADLALQAAQQAVPGNEVVSFSYPGNSYATPHHYMFWTKGATPLTSHLFTPVLVDAATAQVTAVAHPPWYLVALELSSPLHFGDYAGLPLKILWAVMNFLTIVVLGSGLYLWFARRRANDERVRKLADSLNTSGRSPALESS</sequence>
<dbReference type="InterPro" id="IPR005625">
    <property type="entry name" value="PepSY-ass_TM"/>
</dbReference>
<keyword evidence="3" id="KW-1185">Reference proteome</keyword>
<proteinExistence type="predicted"/>
<feature type="transmembrane region" description="Helical" evidence="1">
    <location>
        <begin position="151"/>
        <end position="175"/>
    </location>
</feature>
<dbReference type="AlphaFoldDB" id="A0A842HTS6"/>
<evidence type="ECO:0000313" key="2">
    <source>
        <dbReference type="EMBL" id="MBC2770215.1"/>
    </source>
</evidence>
<name>A0A842HTS6_9BURK</name>
<reference evidence="2 3" key="1">
    <citation type="submission" date="2020-08" db="EMBL/GenBank/DDBJ databases">
        <title>Paraeoetvoesia sp. YC-7-48 draft genome sequence.</title>
        <authorList>
            <person name="Yao L."/>
        </authorList>
    </citation>
    <scope>NUCLEOTIDE SEQUENCE [LARGE SCALE GENOMIC DNA]</scope>
    <source>
        <strain evidence="3">YC-7-48</strain>
    </source>
</reference>